<keyword evidence="2" id="KW-0812">Transmembrane</keyword>
<evidence type="ECO:0000256" key="2">
    <source>
        <dbReference type="SAM" id="Phobius"/>
    </source>
</evidence>
<feature type="region of interest" description="Disordered" evidence="1">
    <location>
        <begin position="1"/>
        <end position="21"/>
    </location>
</feature>
<feature type="transmembrane region" description="Helical" evidence="2">
    <location>
        <begin position="55"/>
        <end position="74"/>
    </location>
</feature>
<gene>
    <name evidence="3" type="ORF">ABLG96_12275</name>
</gene>
<evidence type="ECO:0000313" key="3">
    <source>
        <dbReference type="EMBL" id="XCG62058.1"/>
    </source>
</evidence>
<proteinExistence type="predicted"/>
<reference evidence="3" key="1">
    <citation type="submission" date="2024-05" db="EMBL/GenBank/DDBJ databases">
        <authorList>
            <person name="Cai S.Y."/>
            <person name="Jin L.M."/>
            <person name="Li H.R."/>
        </authorList>
    </citation>
    <scope>NUCLEOTIDE SEQUENCE</scope>
    <source>
        <strain evidence="3">A5-74</strain>
    </source>
</reference>
<name>A0AAU8DJB1_9ACTN</name>
<feature type="transmembrane region" description="Helical" evidence="2">
    <location>
        <begin position="116"/>
        <end position="134"/>
    </location>
</feature>
<protein>
    <recommendedName>
        <fullName evidence="4">ATP synthase subunit I</fullName>
    </recommendedName>
</protein>
<keyword evidence="2" id="KW-0472">Membrane</keyword>
<dbReference type="RefSeq" id="WP_353647673.1">
    <property type="nucleotide sequence ID" value="NZ_CP159218.1"/>
</dbReference>
<sequence length="175" mass="18205">MTDRRPFDPPTSRPKGTDIPAAALPPLPPLNLAAVEKAARRSASGGVWSLGHLRICWAVLAGFAVLEGIVAGLVSGGRGILGVAIGSAIVGGFFTVSTVIIARVGAKNPKNVMKAALVSYLGKVIALGVVLVMIPRDGGVDTKWMAGSVAIGVFAWLGAHMRYVWTTKIFYVDPS</sequence>
<accession>A0AAU8DJB1</accession>
<feature type="transmembrane region" description="Helical" evidence="2">
    <location>
        <begin position="146"/>
        <end position="165"/>
    </location>
</feature>
<feature type="transmembrane region" description="Helical" evidence="2">
    <location>
        <begin position="80"/>
        <end position="104"/>
    </location>
</feature>
<organism evidence="3">
    <name type="scientific">Nakamurella sp. A5-74</name>
    <dbReference type="NCBI Taxonomy" id="3158264"/>
    <lineage>
        <taxon>Bacteria</taxon>
        <taxon>Bacillati</taxon>
        <taxon>Actinomycetota</taxon>
        <taxon>Actinomycetes</taxon>
        <taxon>Nakamurellales</taxon>
        <taxon>Nakamurellaceae</taxon>
        <taxon>Nakamurella</taxon>
    </lineage>
</organism>
<keyword evidence="2" id="KW-1133">Transmembrane helix</keyword>
<dbReference type="EMBL" id="CP159218">
    <property type="protein sequence ID" value="XCG62058.1"/>
    <property type="molecule type" value="Genomic_DNA"/>
</dbReference>
<dbReference type="AlphaFoldDB" id="A0AAU8DJB1"/>
<evidence type="ECO:0000256" key="1">
    <source>
        <dbReference type="SAM" id="MobiDB-lite"/>
    </source>
</evidence>
<evidence type="ECO:0008006" key="4">
    <source>
        <dbReference type="Google" id="ProtNLM"/>
    </source>
</evidence>